<evidence type="ECO:0000256" key="1">
    <source>
        <dbReference type="SAM" id="MobiDB-lite"/>
    </source>
</evidence>
<feature type="compositionally biased region" description="Basic and acidic residues" evidence="1">
    <location>
        <begin position="382"/>
        <end position="397"/>
    </location>
</feature>
<dbReference type="GO" id="GO:0071014">
    <property type="term" value="C:post-mRNA release spliceosomal complex"/>
    <property type="evidence" value="ECO:0007669"/>
    <property type="project" value="TreeGrafter"/>
</dbReference>
<proteinExistence type="predicted"/>
<name>A0AA36NN31_9DINO</name>
<dbReference type="PANTHER" id="PTHR12072">
    <property type="entry name" value="CWF19, CELL CYCLE CONTROL PROTEIN"/>
    <property type="match status" value="1"/>
</dbReference>
<dbReference type="GO" id="GO:0061632">
    <property type="term" value="F:RNA lariat debranching enzyme activator activity"/>
    <property type="evidence" value="ECO:0007669"/>
    <property type="project" value="TreeGrafter"/>
</dbReference>
<dbReference type="Proteomes" id="UP001178507">
    <property type="component" value="Unassembled WGS sequence"/>
</dbReference>
<feature type="compositionally biased region" description="Basic and acidic residues" evidence="1">
    <location>
        <begin position="416"/>
        <end position="440"/>
    </location>
</feature>
<feature type="compositionally biased region" description="Basic and acidic residues" evidence="1">
    <location>
        <begin position="455"/>
        <end position="465"/>
    </location>
</feature>
<accession>A0AA36NN31</accession>
<gene>
    <name evidence="2" type="ORF">EVOR1521_LOCUS31492</name>
</gene>
<evidence type="ECO:0000313" key="3">
    <source>
        <dbReference type="Proteomes" id="UP001178507"/>
    </source>
</evidence>
<protein>
    <submittedName>
        <fullName evidence="2">Uncharacterized protein</fullName>
    </submittedName>
</protein>
<keyword evidence="3" id="KW-1185">Reference proteome</keyword>
<dbReference type="AlphaFoldDB" id="A0AA36NN31"/>
<dbReference type="GO" id="GO:0000398">
    <property type="term" value="P:mRNA splicing, via spliceosome"/>
    <property type="evidence" value="ECO:0007669"/>
    <property type="project" value="TreeGrafter"/>
</dbReference>
<reference evidence="2" key="1">
    <citation type="submission" date="2023-08" db="EMBL/GenBank/DDBJ databases">
        <authorList>
            <person name="Chen Y."/>
            <person name="Shah S."/>
            <person name="Dougan E. K."/>
            <person name="Thang M."/>
            <person name="Chan C."/>
        </authorList>
    </citation>
    <scope>NUCLEOTIDE SEQUENCE</scope>
</reference>
<dbReference type="PANTHER" id="PTHR12072:SF4">
    <property type="entry name" value="CWF19-LIKE PROTEIN 1"/>
    <property type="match status" value="1"/>
</dbReference>
<dbReference type="InterPro" id="IPR040194">
    <property type="entry name" value="Cwf19-like"/>
</dbReference>
<comment type="caution">
    <text evidence="2">The sequence shown here is derived from an EMBL/GenBank/DDBJ whole genome shotgun (WGS) entry which is preliminary data.</text>
</comment>
<dbReference type="EMBL" id="CAUJNA010003837">
    <property type="protein sequence ID" value="CAJ1410723.1"/>
    <property type="molecule type" value="Genomic_DNA"/>
</dbReference>
<organism evidence="2 3">
    <name type="scientific">Effrenium voratum</name>
    <dbReference type="NCBI Taxonomy" id="2562239"/>
    <lineage>
        <taxon>Eukaryota</taxon>
        <taxon>Sar</taxon>
        <taxon>Alveolata</taxon>
        <taxon>Dinophyceae</taxon>
        <taxon>Suessiales</taxon>
        <taxon>Symbiodiniaceae</taxon>
        <taxon>Effrenium</taxon>
    </lineage>
</organism>
<feature type="region of interest" description="Disordered" evidence="1">
    <location>
        <begin position="354"/>
        <end position="465"/>
    </location>
</feature>
<evidence type="ECO:0000313" key="2">
    <source>
        <dbReference type="EMBL" id="CAJ1410723.1"/>
    </source>
</evidence>
<sequence length="465" mass="51816">MVRILLCGDVRGDVPKLCKALEALQQKLPEDQRFAAVFCVGEFSSEEMDLETTPCVPVHFIDCGPACQDLIDESPQGDEVAPSVHFLGHYGVTTVAGLKVAYLSGRLNAELFDEPEEDFEAPEGWRDVFDRSVTEEVKSKYAAQEADPELLVAAPSASEVSRSSFPASGPSWEEIKAKEKKKEEMRSQLFIDGCYTPMTIERLCEEINDSQGIDLLLTSEWPKGIMTTLKEAWPEEAETRKLAKRRAARQCSSAAVAELAVAAEAKYHAVGLGGVFWRRAPWRHERRGEVEAATGLLKCGVCRMITLGAVDGSRPGVKATPEGEKYSPEAASRFQEEAAAKKPQKWIHGLELDPKAMPGTAEDATPNPWAKKPETAQAEDLPPERPDFSGMDREERRRWMKRFGIKPHEMLSASDKLQKDNAPKEKKEKRQSLYHVSEKEKKRRKTGGDGHLPFHARERMQAGRG</sequence>